<comment type="cofactor">
    <cofactor evidence="6">
        <name>Mg(2+)</name>
        <dbReference type="ChEBI" id="CHEBI:18420"/>
    </cofactor>
</comment>
<dbReference type="InterPro" id="IPR023214">
    <property type="entry name" value="HAD_sf"/>
</dbReference>
<feature type="binding site" evidence="5">
    <location>
        <position position="218"/>
    </location>
    <ligand>
        <name>alpha-D-mannose 1-phosphate</name>
        <dbReference type="ChEBI" id="CHEBI:58409"/>
    </ligand>
</feature>
<dbReference type="Pfam" id="PF03332">
    <property type="entry name" value="PMM"/>
    <property type="match status" value="1"/>
</dbReference>
<gene>
    <name evidence="8" type="ORF">F6S87_01455</name>
</gene>
<dbReference type="RefSeq" id="WP_163226897.1">
    <property type="nucleotide sequence ID" value="NZ_VYSG01000001.1"/>
</dbReference>
<keyword evidence="1" id="KW-0963">Cytoplasm</keyword>
<reference evidence="8 9" key="1">
    <citation type="submission" date="2019-09" db="EMBL/GenBank/DDBJ databases">
        <title>Phylogenetic characterization of a novel taxon of the genus Bifidobacterium: Bifidobacterium choloepi sp. nov.</title>
        <authorList>
            <person name="Modesto M."/>
            <person name="Satti M."/>
        </authorList>
    </citation>
    <scope>NUCLEOTIDE SEQUENCE [LARGE SCALE GENOMIC DNA]</scope>
    <source>
        <strain evidence="8 9">BRDM6</strain>
    </source>
</reference>
<feature type="binding site" evidence="6">
    <location>
        <position position="29"/>
    </location>
    <ligand>
        <name>Mg(2+)</name>
        <dbReference type="ChEBI" id="CHEBI:18420"/>
        <label>1</label>
    </ligand>
</feature>
<feature type="binding site" evidence="5">
    <location>
        <position position="216"/>
    </location>
    <ligand>
        <name>alpha-D-mannose 1-phosphate</name>
        <dbReference type="ChEBI" id="CHEBI:58409"/>
    </ligand>
</feature>
<dbReference type="Gene3D" id="3.30.1240.20">
    <property type="match status" value="1"/>
</dbReference>
<evidence type="ECO:0000313" key="9">
    <source>
        <dbReference type="Proteomes" id="UP000469292"/>
    </source>
</evidence>
<name>A0A6I5NKD9_9BIFI</name>
<dbReference type="GO" id="GO:0016787">
    <property type="term" value="F:hydrolase activity"/>
    <property type="evidence" value="ECO:0007669"/>
    <property type="project" value="UniProtKB-KW"/>
</dbReference>
<evidence type="ECO:0000256" key="1">
    <source>
        <dbReference type="ARBA" id="ARBA00022490"/>
    </source>
</evidence>
<keyword evidence="3 6" id="KW-0460">Magnesium</keyword>
<feature type="region of interest" description="Disordered" evidence="7">
    <location>
        <begin position="101"/>
        <end position="120"/>
    </location>
</feature>
<protein>
    <submittedName>
        <fullName evidence="8">HAD family hydrolase</fullName>
    </submittedName>
</protein>
<dbReference type="GO" id="GO:0009298">
    <property type="term" value="P:GDP-mannose biosynthetic process"/>
    <property type="evidence" value="ECO:0007669"/>
    <property type="project" value="InterPro"/>
</dbReference>
<feature type="binding site" evidence="6">
    <location>
        <position position="265"/>
    </location>
    <ligand>
        <name>Mg(2+)</name>
        <dbReference type="ChEBI" id="CHEBI:18420"/>
        <label>1</label>
    </ligand>
</feature>
<dbReference type="EMBL" id="VYSG01000001">
    <property type="protein sequence ID" value="NEG69312.1"/>
    <property type="molecule type" value="Genomic_DNA"/>
</dbReference>
<dbReference type="GO" id="GO:0004615">
    <property type="term" value="F:phosphomannomutase activity"/>
    <property type="evidence" value="ECO:0007669"/>
    <property type="project" value="InterPro"/>
</dbReference>
<dbReference type="SFLD" id="SFLDG01143">
    <property type="entry name" value="C2.B.3:_Phosphomannomutase_Lik"/>
    <property type="match status" value="1"/>
</dbReference>
<dbReference type="AlphaFoldDB" id="A0A6I5NKD9"/>
<dbReference type="Gene3D" id="3.40.50.1000">
    <property type="entry name" value="HAD superfamily/HAD-like"/>
    <property type="match status" value="1"/>
</dbReference>
<dbReference type="SFLD" id="SFLDS00003">
    <property type="entry name" value="Haloacid_Dehalogenase"/>
    <property type="match status" value="1"/>
</dbReference>
<feature type="binding site" evidence="6">
    <location>
        <position position="249"/>
    </location>
    <ligand>
        <name>Mg(2+)</name>
        <dbReference type="ChEBI" id="CHEBI:18420"/>
        <label>1</label>
    </ligand>
</feature>
<feature type="binding site" evidence="5">
    <location>
        <position position="165"/>
    </location>
    <ligand>
        <name>alpha-D-mannose 1-phosphate</name>
        <dbReference type="ChEBI" id="CHEBI:58409"/>
    </ligand>
</feature>
<evidence type="ECO:0000313" key="8">
    <source>
        <dbReference type="EMBL" id="NEG69312.1"/>
    </source>
</evidence>
<organism evidence="8 9">
    <name type="scientific">Bifidobacterium choloepi</name>
    <dbReference type="NCBI Taxonomy" id="2614131"/>
    <lineage>
        <taxon>Bacteria</taxon>
        <taxon>Bacillati</taxon>
        <taxon>Actinomycetota</taxon>
        <taxon>Actinomycetes</taxon>
        <taxon>Bifidobacteriales</taxon>
        <taxon>Bifidobacteriaceae</taxon>
        <taxon>Bifidobacterium</taxon>
    </lineage>
</organism>
<dbReference type="Proteomes" id="UP000469292">
    <property type="component" value="Unassembled WGS sequence"/>
</dbReference>
<feature type="binding site" evidence="6">
    <location>
        <position position="27"/>
    </location>
    <ligand>
        <name>Mg(2+)</name>
        <dbReference type="ChEBI" id="CHEBI:18420"/>
        <label>1</label>
    </ligand>
</feature>
<dbReference type="InterPro" id="IPR005002">
    <property type="entry name" value="PMM"/>
</dbReference>
<keyword evidence="8" id="KW-0378">Hydrolase</keyword>
<evidence type="ECO:0000256" key="5">
    <source>
        <dbReference type="PIRSR" id="PIRSR605002-2"/>
    </source>
</evidence>
<keyword evidence="9" id="KW-1185">Reference proteome</keyword>
<comment type="caution">
    <text evidence="8">The sequence shown here is derived from an EMBL/GenBank/DDBJ whole genome shotgun (WGS) entry which is preliminary data.</text>
</comment>
<evidence type="ECO:0000256" key="3">
    <source>
        <dbReference type="ARBA" id="ARBA00022842"/>
    </source>
</evidence>
<dbReference type="GO" id="GO:0046872">
    <property type="term" value="F:metal ion binding"/>
    <property type="evidence" value="ECO:0007669"/>
    <property type="project" value="UniProtKB-KW"/>
</dbReference>
<evidence type="ECO:0000256" key="4">
    <source>
        <dbReference type="PIRSR" id="PIRSR605002-1"/>
    </source>
</evidence>
<dbReference type="InterPro" id="IPR043169">
    <property type="entry name" value="PMM_cap"/>
</dbReference>
<evidence type="ECO:0000256" key="6">
    <source>
        <dbReference type="PIRSR" id="PIRSR605002-3"/>
    </source>
</evidence>
<accession>A0A6I5NKD9</accession>
<dbReference type="SFLD" id="SFLDG01140">
    <property type="entry name" value="C2.B:_Phosphomannomutase_and_P"/>
    <property type="match status" value="1"/>
</dbReference>
<keyword evidence="2 6" id="KW-0479">Metal-binding</keyword>
<dbReference type="SUPFAM" id="SSF56784">
    <property type="entry name" value="HAD-like"/>
    <property type="match status" value="1"/>
</dbReference>
<feature type="active site" description="Proton donor/acceptor" evidence="4">
    <location>
        <position position="29"/>
    </location>
</feature>
<feature type="active site" description="Nucleophile" evidence="4">
    <location>
        <position position="27"/>
    </location>
</feature>
<proteinExistence type="predicted"/>
<evidence type="ECO:0000256" key="7">
    <source>
        <dbReference type="SAM" id="MobiDB-lite"/>
    </source>
</evidence>
<dbReference type="InterPro" id="IPR036412">
    <property type="entry name" value="HAD-like_sf"/>
</dbReference>
<evidence type="ECO:0000256" key="2">
    <source>
        <dbReference type="ARBA" id="ARBA00022723"/>
    </source>
</evidence>
<sequence>MEAVVVPNWTDVDLDAVSGAMRMVAFDLDGTLARSKKPMKEPMAAALSELTGHVPVAIVSGGTMALVTSQVTDMLTAEANRDNIYLMPTSGTRYYRWKAAASPTPASDHPSEGEGSGRPAGEWELQYKHDLSEIDRKLVMKSLERHAREMGLWEEHPYGDVIEDRGSQITFSALGQQAPVELKEQWDPTNEKKNRLKVAVQRDVPHLEVRSGGSTSVDVSLRGVDKAYAVNELAGMLGVGIGDIVFIGDRMDPDGNDYPAARAGTRALRVDGPEDTLAVVSHMNDWFRHHR</sequence>